<proteinExistence type="predicted"/>
<protein>
    <submittedName>
        <fullName evidence="1">Uncharacterized protein</fullName>
    </submittedName>
</protein>
<dbReference type="Gene3D" id="3.30.450.40">
    <property type="match status" value="1"/>
</dbReference>
<evidence type="ECO:0000313" key="2">
    <source>
        <dbReference type="Proteomes" id="UP000244184"/>
    </source>
</evidence>
<dbReference type="Proteomes" id="UP000244184">
    <property type="component" value="Unassembled WGS sequence"/>
</dbReference>
<comment type="caution">
    <text evidence="1">The sequence shown here is derived from an EMBL/GenBank/DDBJ whole genome shotgun (WGS) entry which is preliminary data.</text>
</comment>
<organism evidence="1 2">
    <name type="scientific">Paenibacillus elgii</name>
    <dbReference type="NCBI Taxonomy" id="189691"/>
    <lineage>
        <taxon>Bacteria</taxon>
        <taxon>Bacillati</taxon>
        <taxon>Bacillota</taxon>
        <taxon>Bacilli</taxon>
        <taxon>Bacillales</taxon>
        <taxon>Paenibacillaceae</taxon>
        <taxon>Paenibacillus</taxon>
    </lineage>
</organism>
<evidence type="ECO:0000313" key="1">
    <source>
        <dbReference type="EMBL" id="PUA36897.1"/>
    </source>
</evidence>
<dbReference type="EMBL" id="PYHP01000066">
    <property type="protein sequence ID" value="PUA36897.1"/>
    <property type="molecule type" value="Genomic_DNA"/>
</dbReference>
<name>A0A2T6FY95_9BACL</name>
<reference evidence="1 2" key="1">
    <citation type="submission" date="2018-03" db="EMBL/GenBank/DDBJ databases">
        <title>Genome sequence of Paenibacillus elgii strain AC13 an antimicrobial compound producing bacteria.</title>
        <authorList>
            <person name="Kurokawa A.S."/>
            <person name="Araujo J.F."/>
            <person name="Costa R.A."/>
            <person name="Ortega D.B."/>
            <person name="Pires A.S."/>
            <person name="Pappas G.J.Jr."/>
            <person name="Franco O.L."/>
            <person name="Barreto C."/>
            <person name="Magalhaes B.S."/>
            <person name="Kruger R.H."/>
        </authorList>
    </citation>
    <scope>NUCLEOTIDE SEQUENCE [LARGE SCALE GENOMIC DNA]</scope>
    <source>
        <strain evidence="1 2">AC13</strain>
    </source>
</reference>
<dbReference type="AlphaFoldDB" id="A0A2T6FY95"/>
<sequence>MASIEAEGNNSVSLAMEMGRISLVLGEEHTLRIFHEGHSACTPIRVGCRIQTYVVLTFPVEIDPAFATSITEKRLQAGIIDTDRESAYKKFEANQLINQQKEVHIRGVKRRLTIKLQNAWSFRYTRYGPC</sequence>
<dbReference type="InterPro" id="IPR029016">
    <property type="entry name" value="GAF-like_dom_sf"/>
</dbReference>
<accession>A0A2T6FY95</accession>
<gene>
    <name evidence="1" type="ORF">C8Z91_23105</name>
</gene>